<dbReference type="Proteomes" id="UP000294257">
    <property type="component" value="Unassembled WGS sequence"/>
</dbReference>
<organism evidence="2 3">
    <name type="scientific">Herbihabitans rhizosphaerae</name>
    <dbReference type="NCBI Taxonomy" id="1872711"/>
    <lineage>
        <taxon>Bacteria</taxon>
        <taxon>Bacillati</taxon>
        <taxon>Actinomycetota</taxon>
        <taxon>Actinomycetes</taxon>
        <taxon>Pseudonocardiales</taxon>
        <taxon>Pseudonocardiaceae</taxon>
        <taxon>Herbihabitans</taxon>
    </lineage>
</organism>
<accession>A0A4Q7KEL2</accession>
<evidence type="ECO:0000313" key="2">
    <source>
        <dbReference type="EMBL" id="RZS32380.1"/>
    </source>
</evidence>
<dbReference type="Gene3D" id="3.40.50.1820">
    <property type="entry name" value="alpha/beta hydrolase"/>
    <property type="match status" value="1"/>
</dbReference>
<keyword evidence="2" id="KW-0378">Hydrolase</keyword>
<dbReference type="RefSeq" id="WP_130347834.1">
    <property type="nucleotide sequence ID" value="NZ_SGWQ01000012.1"/>
</dbReference>
<dbReference type="SUPFAM" id="SSF53474">
    <property type="entry name" value="alpha/beta-Hydrolases"/>
    <property type="match status" value="1"/>
</dbReference>
<protein>
    <submittedName>
        <fullName evidence="2">Alpha/beta hydrolase family protein</fullName>
    </submittedName>
</protein>
<dbReference type="AlphaFoldDB" id="A0A4Q7KEL2"/>
<dbReference type="OrthoDB" id="3810256at2"/>
<name>A0A4Q7KEL2_9PSEU</name>
<comment type="caution">
    <text evidence="2">The sequence shown here is derived from an EMBL/GenBank/DDBJ whole genome shotgun (WGS) entry which is preliminary data.</text>
</comment>
<sequence>MNRSGLREKFARVMAARENCDEPPIVIGHSMGGLLGQKLAAATDCAALVLLAAIPPDVLWPQVRPLPHLFPVLFAVRARCGRCG</sequence>
<dbReference type="InterPro" id="IPR029058">
    <property type="entry name" value="AB_hydrolase_fold"/>
</dbReference>
<feature type="domain" description="AB hydrolase-1" evidence="1">
    <location>
        <begin position="20"/>
        <end position="70"/>
    </location>
</feature>
<dbReference type="GO" id="GO:0016787">
    <property type="term" value="F:hydrolase activity"/>
    <property type="evidence" value="ECO:0007669"/>
    <property type="project" value="UniProtKB-KW"/>
</dbReference>
<evidence type="ECO:0000313" key="3">
    <source>
        <dbReference type="Proteomes" id="UP000294257"/>
    </source>
</evidence>
<keyword evidence="3" id="KW-1185">Reference proteome</keyword>
<reference evidence="2 3" key="1">
    <citation type="submission" date="2019-02" db="EMBL/GenBank/DDBJ databases">
        <title>Genomic Encyclopedia of Type Strains, Phase IV (KMG-IV): sequencing the most valuable type-strain genomes for metagenomic binning, comparative biology and taxonomic classification.</title>
        <authorList>
            <person name="Goeker M."/>
        </authorList>
    </citation>
    <scope>NUCLEOTIDE SEQUENCE [LARGE SCALE GENOMIC DNA]</scope>
    <source>
        <strain evidence="2 3">DSM 101727</strain>
    </source>
</reference>
<evidence type="ECO:0000259" key="1">
    <source>
        <dbReference type="Pfam" id="PF12697"/>
    </source>
</evidence>
<dbReference type="InterPro" id="IPR000073">
    <property type="entry name" value="AB_hydrolase_1"/>
</dbReference>
<gene>
    <name evidence="2" type="ORF">EV193_11213</name>
</gene>
<proteinExistence type="predicted"/>
<dbReference type="Pfam" id="PF12697">
    <property type="entry name" value="Abhydrolase_6"/>
    <property type="match status" value="1"/>
</dbReference>
<dbReference type="EMBL" id="SGWQ01000012">
    <property type="protein sequence ID" value="RZS32380.1"/>
    <property type="molecule type" value="Genomic_DNA"/>
</dbReference>